<dbReference type="InterPro" id="IPR015590">
    <property type="entry name" value="Aldehyde_DH_dom"/>
</dbReference>
<evidence type="ECO:0000256" key="3">
    <source>
        <dbReference type="ARBA" id="ARBA00022650"/>
    </source>
</evidence>
<reference evidence="10 11" key="1">
    <citation type="submission" date="2021-01" db="EMBL/GenBank/DDBJ databases">
        <title>Genomic Encyclopedia of Type Strains, Phase IV (KMG-IV): sequencing the most valuable type-strain genomes for metagenomic binning, comparative biology and taxonomic classification.</title>
        <authorList>
            <person name="Goeker M."/>
        </authorList>
    </citation>
    <scope>NUCLEOTIDE SEQUENCE [LARGE SCALE GENOMIC DNA]</scope>
    <source>
        <strain evidence="10 11">DSM 104297</strain>
    </source>
</reference>
<dbReference type="CDD" id="cd07079">
    <property type="entry name" value="ALDH_F18-19_ProA-GPR"/>
    <property type="match status" value="1"/>
</dbReference>
<organism evidence="10 11">
    <name type="scientific">Priestia iocasae</name>
    <dbReference type="NCBI Taxonomy" id="2291674"/>
    <lineage>
        <taxon>Bacteria</taxon>
        <taxon>Bacillati</taxon>
        <taxon>Bacillota</taxon>
        <taxon>Bacilli</taxon>
        <taxon>Bacillales</taxon>
        <taxon>Bacillaceae</taxon>
        <taxon>Priestia</taxon>
    </lineage>
</organism>
<dbReference type="InterPro" id="IPR020593">
    <property type="entry name" value="G-glutamylP_reductase_CS"/>
</dbReference>
<dbReference type="InterPro" id="IPR000965">
    <property type="entry name" value="GPR_dom"/>
</dbReference>
<evidence type="ECO:0000313" key="10">
    <source>
        <dbReference type="EMBL" id="MBM7702094.1"/>
    </source>
</evidence>
<dbReference type="InterPro" id="IPR016163">
    <property type="entry name" value="Ald_DH_C"/>
</dbReference>
<feature type="coiled-coil region" evidence="8">
    <location>
        <begin position="1"/>
        <end position="40"/>
    </location>
</feature>
<comment type="similarity">
    <text evidence="7">Belongs to the gamma-glutamyl phosphate reductase family.</text>
</comment>
<evidence type="ECO:0000256" key="8">
    <source>
        <dbReference type="SAM" id="Coils"/>
    </source>
</evidence>
<keyword evidence="2 7" id="KW-0028">Amino-acid biosynthesis</keyword>
<keyword evidence="7" id="KW-0963">Cytoplasm</keyword>
<dbReference type="PANTHER" id="PTHR11063">
    <property type="entry name" value="GLUTAMATE SEMIALDEHYDE DEHYDROGENASE"/>
    <property type="match status" value="1"/>
</dbReference>
<comment type="pathway">
    <text evidence="1 7">Amino-acid biosynthesis; L-proline biosynthesis; L-glutamate 5-semialdehyde from L-glutamate: step 2/2.</text>
</comment>
<dbReference type="InterPro" id="IPR012134">
    <property type="entry name" value="Glu-5-SA_DH"/>
</dbReference>
<dbReference type="Proteomes" id="UP000809829">
    <property type="component" value="Unassembled WGS sequence"/>
</dbReference>
<dbReference type="NCBIfam" id="NF001221">
    <property type="entry name" value="PRK00197.1"/>
    <property type="match status" value="1"/>
</dbReference>
<comment type="subcellular location">
    <subcellularLocation>
        <location evidence="7">Cytoplasm</location>
    </subcellularLocation>
</comment>
<dbReference type="PIRSF" id="PIRSF000151">
    <property type="entry name" value="GPR"/>
    <property type="match status" value="1"/>
</dbReference>
<feature type="domain" description="Aldehyde dehydrogenase" evidence="9">
    <location>
        <begin position="5"/>
        <end position="266"/>
    </location>
</feature>
<dbReference type="HAMAP" id="MF_00412">
    <property type="entry name" value="ProA"/>
    <property type="match status" value="1"/>
</dbReference>
<gene>
    <name evidence="7" type="primary">proA</name>
    <name evidence="10" type="ORF">JOC83_000920</name>
</gene>
<evidence type="ECO:0000256" key="4">
    <source>
        <dbReference type="ARBA" id="ARBA00022857"/>
    </source>
</evidence>
<evidence type="ECO:0000256" key="5">
    <source>
        <dbReference type="ARBA" id="ARBA00023002"/>
    </source>
</evidence>
<dbReference type="Pfam" id="PF00171">
    <property type="entry name" value="Aldedh"/>
    <property type="match status" value="1"/>
</dbReference>
<dbReference type="GO" id="GO:0004350">
    <property type="term" value="F:glutamate-5-semialdehyde dehydrogenase activity"/>
    <property type="evidence" value="ECO:0007669"/>
    <property type="project" value="UniProtKB-EC"/>
</dbReference>
<dbReference type="PROSITE" id="PS01223">
    <property type="entry name" value="PROA"/>
    <property type="match status" value="1"/>
</dbReference>
<evidence type="ECO:0000256" key="6">
    <source>
        <dbReference type="ARBA" id="ARBA00049024"/>
    </source>
</evidence>
<dbReference type="InterPro" id="IPR016162">
    <property type="entry name" value="Ald_DH_N"/>
</dbReference>
<keyword evidence="8" id="KW-0175">Coiled coil</keyword>
<evidence type="ECO:0000313" key="11">
    <source>
        <dbReference type="Proteomes" id="UP000809829"/>
    </source>
</evidence>
<evidence type="ECO:0000256" key="1">
    <source>
        <dbReference type="ARBA" id="ARBA00004985"/>
    </source>
</evidence>
<dbReference type="NCBIfam" id="TIGR00407">
    <property type="entry name" value="proA"/>
    <property type="match status" value="1"/>
</dbReference>
<sequence>MSELIQKAKKLQQAAKTLSMLTTEEKNEALAKMADRLLNEKAWIVAENEKDIKQGEQNGFSPALLDRLLLTEDRVEQIVEGIRQLMELEDPIGEEIEAWERPNGLHIQTIRVPLGVVGMVYEARPNVTVDAGSLCLKAGNAVLLRGSSSALHSNKALVHVMREALTDSAIPADAVQLLEDTSRETAADMFKLNEYLDVLIPRGGAGLIQSVVQHATVPVLETGVGNCHIFVDETAQKQMAIDIVINAKTHRPSVCNAVETVLIHKEWPHISILLHALHEQGVELRGDESLVSTYSFMKQVTNEDWQTEFLAPILAVKLVQNVKEAIVHIDQYGTKHSEAIVSEEGQNVSLFFQAVDAAVLYHNASTRFTDGEQFGYGAEIGISTQKLHARGPMGLRAITTTKAIVRGTGQIRK</sequence>
<keyword evidence="11" id="KW-1185">Reference proteome</keyword>
<evidence type="ECO:0000256" key="2">
    <source>
        <dbReference type="ARBA" id="ARBA00022605"/>
    </source>
</evidence>
<dbReference type="SUPFAM" id="SSF53720">
    <property type="entry name" value="ALDH-like"/>
    <property type="match status" value="1"/>
</dbReference>
<comment type="caution">
    <text evidence="10">The sequence shown here is derived from an EMBL/GenBank/DDBJ whole genome shotgun (WGS) entry which is preliminary data.</text>
</comment>
<dbReference type="EC" id="1.2.1.41" evidence="7"/>
<comment type="function">
    <text evidence="7">Catalyzes the NADPH-dependent reduction of L-glutamate 5-phosphate into L-glutamate 5-semialdehyde and phosphate. The product spontaneously undergoes cyclization to form 1-pyrroline-5-carboxylate.</text>
</comment>
<dbReference type="EMBL" id="JAFBFC010000001">
    <property type="protein sequence ID" value="MBM7702094.1"/>
    <property type="molecule type" value="Genomic_DNA"/>
</dbReference>
<evidence type="ECO:0000259" key="9">
    <source>
        <dbReference type="Pfam" id="PF00171"/>
    </source>
</evidence>
<evidence type="ECO:0000256" key="7">
    <source>
        <dbReference type="HAMAP-Rule" id="MF_00412"/>
    </source>
</evidence>
<comment type="catalytic activity">
    <reaction evidence="6 7">
        <text>L-glutamate 5-semialdehyde + phosphate + NADP(+) = L-glutamyl 5-phosphate + NADPH + H(+)</text>
        <dbReference type="Rhea" id="RHEA:19541"/>
        <dbReference type="ChEBI" id="CHEBI:15378"/>
        <dbReference type="ChEBI" id="CHEBI:43474"/>
        <dbReference type="ChEBI" id="CHEBI:57783"/>
        <dbReference type="ChEBI" id="CHEBI:58066"/>
        <dbReference type="ChEBI" id="CHEBI:58274"/>
        <dbReference type="ChEBI" id="CHEBI:58349"/>
        <dbReference type="EC" id="1.2.1.41"/>
    </reaction>
</comment>
<protein>
    <recommendedName>
        <fullName evidence="7">Gamma-glutamyl phosphate reductase</fullName>
        <shortName evidence="7">GPR</shortName>
        <ecNumber evidence="7">1.2.1.41</ecNumber>
    </recommendedName>
    <alternativeName>
        <fullName evidence="7">Glutamate-5-semialdehyde dehydrogenase</fullName>
    </alternativeName>
    <alternativeName>
        <fullName evidence="7">Glutamyl-gamma-semialdehyde dehydrogenase</fullName>
        <shortName evidence="7">GSA dehydrogenase</shortName>
    </alternativeName>
</protein>
<accession>A0ABS2QUA5</accession>
<dbReference type="Gene3D" id="3.40.309.10">
    <property type="entry name" value="Aldehyde Dehydrogenase, Chain A, domain 2"/>
    <property type="match status" value="1"/>
</dbReference>
<dbReference type="PANTHER" id="PTHR11063:SF8">
    <property type="entry name" value="DELTA-1-PYRROLINE-5-CARBOXYLATE SYNTHASE"/>
    <property type="match status" value="1"/>
</dbReference>
<name>A0ABS2QUA5_9BACI</name>
<dbReference type="InterPro" id="IPR016161">
    <property type="entry name" value="Ald_DH/histidinol_DH"/>
</dbReference>
<keyword evidence="4 7" id="KW-0521">NADP</keyword>
<keyword evidence="3 7" id="KW-0641">Proline biosynthesis</keyword>
<proteinExistence type="inferred from homology"/>
<dbReference type="RefSeq" id="WP_205184377.1">
    <property type="nucleotide sequence ID" value="NZ_JAFBFC010000001.1"/>
</dbReference>
<keyword evidence="5 7" id="KW-0560">Oxidoreductase</keyword>
<dbReference type="Gene3D" id="3.40.605.10">
    <property type="entry name" value="Aldehyde Dehydrogenase, Chain A, domain 1"/>
    <property type="match status" value="1"/>
</dbReference>